<accession>A0ABD6AYC1</accession>
<keyword evidence="3" id="KW-1185">Reference proteome</keyword>
<gene>
    <name evidence="2" type="ORF">ACFSBT_14660</name>
</gene>
<dbReference type="SUPFAM" id="SSF101262">
    <property type="entry name" value="Methenyltetrahydrofolate cyclohydrolase-like"/>
    <property type="match status" value="1"/>
</dbReference>
<sequence length="195" mass="20492">MEYNHQTLDEFLSGIASPRVTPAGGSAAAVVGAVGTSLCEMACIHTIGKEGYEDVEPQLSEIQTNLQHQRRALMGLAGADAEAVSELLSASEETSREIAAMKAVGVPITIAKACSTVLDDAVVVTATANENAVPDAGTGSYFVHSTLESSLFTARTNLQSIEETPTVRKMQNQTAAIERAAEAAFGEIIENIQPR</sequence>
<dbReference type="AlphaFoldDB" id="A0ABD6AYC1"/>
<dbReference type="EMBL" id="JBHUDC010000007">
    <property type="protein sequence ID" value="MFD1514520.1"/>
    <property type="molecule type" value="Genomic_DNA"/>
</dbReference>
<dbReference type="InterPro" id="IPR007044">
    <property type="entry name" value="Cyclodeamin/CycHdrlase"/>
</dbReference>
<comment type="caution">
    <text evidence="2">The sequence shown here is derived from an EMBL/GenBank/DDBJ whole genome shotgun (WGS) entry which is preliminary data.</text>
</comment>
<dbReference type="Gene3D" id="1.20.120.680">
    <property type="entry name" value="Formiminotetrahydrofolate cyclodeaminase monomer, up-and-down helical bundle"/>
    <property type="match status" value="1"/>
</dbReference>
<protein>
    <submittedName>
        <fullName evidence="2">Cyclodeaminase/cyclohydrolase family protein</fullName>
    </submittedName>
</protein>
<name>A0ABD6AYC1_9EURY</name>
<organism evidence="2 3">
    <name type="scientific">Halomarina rubra</name>
    <dbReference type="NCBI Taxonomy" id="2071873"/>
    <lineage>
        <taxon>Archaea</taxon>
        <taxon>Methanobacteriati</taxon>
        <taxon>Methanobacteriota</taxon>
        <taxon>Stenosarchaea group</taxon>
        <taxon>Halobacteria</taxon>
        <taxon>Halobacteriales</taxon>
        <taxon>Natronomonadaceae</taxon>
        <taxon>Halomarina</taxon>
    </lineage>
</organism>
<dbReference type="Pfam" id="PF04961">
    <property type="entry name" value="FTCD_C"/>
    <property type="match status" value="1"/>
</dbReference>
<evidence type="ECO:0000313" key="2">
    <source>
        <dbReference type="EMBL" id="MFD1514520.1"/>
    </source>
</evidence>
<dbReference type="InterPro" id="IPR036178">
    <property type="entry name" value="Formintransfe-cycloase-like_sf"/>
</dbReference>
<evidence type="ECO:0000259" key="1">
    <source>
        <dbReference type="Pfam" id="PF04961"/>
    </source>
</evidence>
<evidence type="ECO:0000313" key="3">
    <source>
        <dbReference type="Proteomes" id="UP001597187"/>
    </source>
</evidence>
<dbReference type="RefSeq" id="WP_250874449.1">
    <property type="nucleotide sequence ID" value="NZ_JALXFV010000007.1"/>
</dbReference>
<dbReference type="Proteomes" id="UP001597187">
    <property type="component" value="Unassembled WGS sequence"/>
</dbReference>
<feature type="domain" description="Cyclodeaminase/cyclohydrolase" evidence="1">
    <location>
        <begin position="7"/>
        <end position="174"/>
    </location>
</feature>
<reference evidence="2 3" key="1">
    <citation type="journal article" date="2019" name="Int. J. Syst. Evol. Microbiol.">
        <title>The Global Catalogue of Microorganisms (GCM) 10K type strain sequencing project: providing services to taxonomists for standard genome sequencing and annotation.</title>
        <authorList>
            <consortium name="The Broad Institute Genomics Platform"/>
            <consortium name="The Broad Institute Genome Sequencing Center for Infectious Disease"/>
            <person name="Wu L."/>
            <person name="Ma J."/>
        </authorList>
    </citation>
    <scope>NUCLEOTIDE SEQUENCE [LARGE SCALE GENOMIC DNA]</scope>
    <source>
        <strain evidence="2 3">CGMCC 1.12563</strain>
    </source>
</reference>
<proteinExistence type="predicted"/>